<evidence type="ECO:0000256" key="2">
    <source>
        <dbReference type="ARBA" id="ARBA00013081"/>
    </source>
</evidence>
<dbReference type="PANTHER" id="PTHR23081:SF36">
    <property type="entry name" value="RNA POLYMERASE II SUBUNIT A C-TERMINAL DOMAIN PHOSPHATASE"/>
    <property type="match status" value="1"/>
</dbReference>
<keyword evidence="3" id="KW-0378">Hydrolase</keyword>
<feature type="domain" description="FCP1 homology" evidence="7">
    <location>
        <begin position="68"/>
        <end position="144"/>
    </location>
</feature>
<protein>
    <recommendedName>
        <fullName evidence="2">protein-serine/threonine phosphatase</fullName>
        <ecNumber evidence="2">3.1.3.16</ecNumber>
    </recommendedName>
</protein>
<dbReference type="Proteomes" id="UP001281410">
    <property type="component" value="Unassembled WGS sequence"/>
</dbReference>
<dbReference type="GO" id="GO:0008420">
    <property type="term" value="F:RNA polymerase II CTD heptapeptide repeat phosphatase activity"/>
    <property type="evidence" value="ECO:0007669"/>
    <property type="project" value="InterPro"/>
</dbReference>
<dbReference type="AlphaFoldDB" id="A0AAE0AWW0"/>
<dbReference type="InterPro" id="IPR039189">
    <property type="entry name" value="Fcp1"/>
</dbReference>
<gene>
    <name evidence="8" type="ORF">Dsin_005117</name>
</gene>
<evidence type="ECO:0000256" key="1">
    <source>
        <dbReference type="ARBA" id="ARBA00004123"/>
    </source>
</evidence>
<dbReference type="GO" id="GO:0005634">
    <property type="term" value="C:nucleus"/>
    <property type="evidence" value="ECO:0007669"/>
    <property type="project" value="UniProtKB-SubCell"/>
</dbReference>
<evidence type="ECO:0000256" key="6">
    <source>
        <dbReference type="ARBA" id="ARBA00048336"/>
    </source>
</evidence>
<dbReference type="EMBL" id="JANJYJ010000002">
    <property type="protein sequence ID" value="KAK3225255.1"/>
    <property type="molecule type" value="Genomic_DNA"/>
</dbReference>
<proteinExistence type="predicted"/>
<evidence type="ECO:0000256" key="5">
    <source>
        <dbReference type="ARBA" id="ARBA00047761"/>
    </source>
</evidence>
<comment type="caution">
    <text evidence="8">The sequence shown here is derived from an EMBL/GenBank/DDBJ whole genome shotgun (WGS) entry which is preliminary data.</text>
</comment>
<comment type="catalytic activity">
    <reaction evidence="5">
        <text>O-phospho-L-seryl-[protein] + H2O = L-seryl-[protein] + phosphate</text>
        <dbReference type="Rhea" id="RHEA:20629"/>
        <dbReference type="Rhea" id="RHEA-COMP:9863"/>
        <dbReference type="Rhea" id="RHEA-COMP:11604"/>
        <dbReference type="ChEBI" id="CHEBI:15377"/>
        <dbReference type="ChEBI" id="CHEBI:29999"/>
        <dbReference type="ChEBI" id="CHEBI:43474"/>
        <dbReference type="ChEBI" id="CHEBI:83421"/>
        <dbReference type="EC" id="3.1.3.16"/>
    </reaction>
</comment>
<dbReference type="InterPro" id="IPR036412">
    <property type="entry name" value="HAD-like_sf"/>
</dbReference>
<accession>A0AAE0AWW0</accession>
<dbReference type="PANTHER" id="PTHR23081">
    <property type="entry name" value="RNA POLYMERASE II CTD PHOSPHATASE"/>
    <property type="match status" value="1"/>
</dbReference>
<sequence length="144" mass="16540">MRFTIPIINGKIVVFFNRDQIILVIAPHNNNLATLLSKNQIEVVGDRKFEAALDEIARLKVANSNKLLAQKKLHLVLDLDHTLLHTKSIKKLTPDELYLKEQANGSLFVLDDCYLMKLRPFIWTLLKKQAPCLRFTFVPWGATM</sequence>
<evidence type="ECO:0000313" key="9">
    <source>
        <dbReference type="Proteomes" id="UP001281410"/>
    </source>
</evidence>
<evidence type="ECO:0000259" key="7">
    <source>
        <dbReference type="PROSITE" id="PS50969"/>
    </source>
</evidence>
<keyword evidence="9" id="KW-1185">Reference proteome</keyword>
<dbReference type="SUPFAM" id="SSF56784">
    <property type="entry name" value="HAD-like"/>
    <property type="match status" value="1"/>
</dbReference>
<dbReference type="InterPro" id="IPR004274">
    <property type="entry name" value="FCP1_dom"/>
</dbReference>
<dbReference type="PROSITE" id="PS50969">
    <property type="entry name" value="FCP1"/>
    <property type="match status" value="1"/>
</dbReference>
<evidence type="ECO:0000256" key="4">
    <source>
        <dbReference type="ARBA" id="ARBA00023242"/>
    </source>
</evidence>
<comment type="subcellular location">
    <subcellularLocation>
        <location evidence="1">Nucleus</location>
    </subcellularLocation>
</comment>
<keyword evidence="4" id="KW-0539">Nucleus</keyword>
<reference evidence="8" key="1">
    <citation type="journal article" date="2023" name="Plant J.">
        <title>Genome sequences and population genomics provide insights into the demographic history, inbreeding, and mutation load of two 'living fossil' tree species of Dipteronia.</title>
        <authorList>
            <person name="Feng Y."/>
            <person name="Comes H.P."/>
            <person name="Chen J."/>
            <person name="Zhu S."/>
            <person name="Lu R."/>
            <person name="Zhang X."/>
            <person name="Li P."/>
            <person name="Qiu J."/>
            <person name="Olsen K.M."/>
            <person name="Qiu Y."/>
        </authorList>
    </citation>
    <scope>NUCLEOTIDE SEQUENCE</scope>
    <source>
        <strain evidence="8">NBL</strain>
    </source>
</reference>
<comment type="catalytic activity">
    <reaction evidence="6">
        <text>O-phospho-L-threonyl-[protein] + H2O = L-threonyl-[protein] + phosphate</text>
        <dbReference type="Rhea" id="RHEA:47004"/>
        <dbReference type="Rhea" id="RHEA-COMP:11060"/>
        <dbReference type="Rhea" id="RHEA-COMP:11605"/>
        <dbReference type="ChEBI" id="CHEBI:15377"/>
        <dbReference type="ChEBI" id="CHEBI:30013"/>
        <dbReference type="ChEBI" id="CHEBI:43474"/>
        <dbReference type="ChEBI" id="CHEBI:61977"/>
        <dbReference type="EC" id="3.1.3.16"/>
    </reaction>
</comment>
<name>A0AAE0AWW0_9ROSI</name>
<dbReference type="Gene3D" id="3.40.50.1000">
    <property type="entry name" value="HAD superfamily/HAD-like"/>
    <property type="match status" value="1"/>
</dbReference>
<evidence type="ECO:0000256" key="3">
    <source>
        <dbReference type="ARBA" id="ARBA00022801"/>
    </source>
</evidence>
<organism evidence="8 9">
    <name type="scientific">Dipteronia sinensis</name>
    <dbReference type="NCBI Taxonomy" id="43782"/>
    <lineage>
        <taxon>Eukaryota</taxon>
        <taxon>Viridiplantae</taxon>
        <taxon>Streptophyta</taxon>
        <taxon>Embryophyta</taxon>
        <taxon>Tracheophyta</taxon>
        <taxon>Spermatophyta</taxon>
        <taxon>Magnoliopsida</taxon>
        <taxon>eudicotyledons</taxon>
        <taxon>Gunneridae</taxon>
        <taxon>Pentapetalae</taxon>
        <taxon>rosids</taxon>
        <taxon>malvids</taxon>
        <taxon>Sapindales</taxon>
        <taxon>Sapindaceae</taxon>
        <taxon>Hippocastanoideae</taxon>
        <taxon>Acereae</taxon>
        <taxon>Dipteronia</taxon>
    </lineage>
</organism>
<dbReference type="EC" id="3.1.3.16" evidence="2"/>
<dbReference type="InterPro" id="IPR023214">
    <property type="entry name" value="HAD_sf"/>
</dbReference>
<evidence type="ECO:0000313" key="8">
    <source>
        <dbReference type="EMBL" id="KAK3225255.1"/>
    </source>
</evidence>